<evidence type="ECO:0000313" key="1">
    <source>
        <dbReference type="EMBL" id="NML44426.1"/>
    </source>
</evidence>
<dbReference type="Proteomes" id="UP000541185">
    <property type="component" value="Unassembled WGS sequence"/>
</dbReference>
<gene>
    <name evidence="1" type="ORF">HHL11_11735</name>
</gene>
<evidence type="ECO:0000313" key="2">
    <source>
        <dbReference type="Proteomes" id="UP000541185"/>
    </source>
</evidence>
<dbReference type="AlphaFoldDB" id="A0A848H0E6"/>
<proteinExistence type="predicted"/>
<accession>A0A848H0E6</accession>
<protein>
    <submittedName>
        <fullName evidence="1">Uncharacterized protein</fullName>
    </submittedName>
</protein>
<organism evidence="1 2">
    <name type="scientific">Ramlibacter agri</name>
    <dbReference type="NCBI Taxonomy" id="2728837"/>
    <lineage>
        <taxon>Bacteria</taxon>
        <taxon>Pseudomonadati</taxon>
        <taxon>Pseudomonadota</taxon>
        <taxon>Betaproteobacteria</taxon>
        <taxon>Burkholderiales</taxon>
        <taxon>Comamonadaceae</taxon>
        <taxon>Ramlibacter</taxon>
    </lineage>
</organism>
<comment type="caution">
    <text evidence="1">The sequence shown here is derived from an EMBL/GenBank/DDBJ whole genome shotgun (WGS) entry which is preliminary data.</text>
</comment>
<sequence length="60" mass="6621">MEEHRRRVTGRRADIEGRVLPAWKEVSALWIESTWAAGLVIDTGGESVEAANEMIVGRAS</sequence>
<dbReference type="EMBL" id="JABBFX010000001">
    <property type="protein sequence ID" value="NML44426.1"/>
    <property type="molecule type" value="Genomic_DNA"/>
</dbReference>
<name>A0A848H0E6_9BURK</name>
<reference evidence="1 2" key="1">
    <citation type="submission" date="2020-04" db="EMBL/GenBank/DDBJ databases">
        <title>Ramlibacter sp. G-1-2-2 isolated from soil.</title>
        <authorList>
            <person name="Dahal R.H."/>
        </authorList>
    </citation>
    <scope>NUCLEOTIDE SEQUENCE [LARGE SCALE GENOMIC DNA]</scope>
    <source>
        <strain evidence="1 2">G-1-2-2</strain>
    </source>
</reference>
<dbReference type="RefSeq" id="WP_169418554.1">
    <property type="nucleotide sequence ID" value="NZ_JABBFX010000001.1"/>
</dbReference>
<keyword evidence="2" id="KW-1185">Reference proteome</keyword>